<gene>
    <name evidence="2" type="primary">CHL1_1</name>
    <name evidence="2" type="ORF">N1851_002824</name>
</gene>
<dbReference type="InterPro" id="IPR003961">
    <property type="entry name" value="FN3_dom"/>
</dbReference>
<protein>
    <submittedName>
        <fullName evidence="2">Neural cell adhesion molecule L1-like protein</fullName>
    </submittedName>
</protein>
<dbReference type="SMART" id="SM00060">
    <property type="entry name" value="FN3"/>
    <property type="match status" value="1"/>
</dbReference>
<name>A0AA47N9F2_MERPO</name>
<dbReference type="InterPro" id="IPR036116">
    <property type="entry name" value="FN3_sf"/>
</dbReference>
<reference evidence="2" key="1">
    <citation type="journal article" date="2023" name="Front. Mar. Sci.">
        <title>A new Merluccius polli reference genome to investigate the effects of global change in West African waters.</title>
        <authorList>
            <person name="Mateo J.L."/>
            <person name="Blanco-Fernandez C."/>
            <person name="Garcia-Vazquez E."/>
            <person name="Machado-Schiaffino G."/>
        </authorList>
    </citation>
    <scope>NUCLEOTIDE SEQUENCE</scope>
    <source>
        <strain evidence="2">C29</strain>
        <tissue evidence="2">Fin</tissue>
    </source>
</reference>
<dbReference type="InterPro" id="IPR013783">
    <property type="entry name" value="Ig-like_fold"/>
</dbReference>
<keyword evidence="3" id="KW-1185">Reference proteome</keyword>
<evidence type="ECO:0000313" key="2">
    <source>
        <dbReference type="EMBL" id="KAK0154868.1"/>
    </source>
</evidence>
<organism evidence="2 3">
    <name type="scientific">Merluccius polli</name>
    <name type="common">Benguela hake</name>
    <name type="synonym">Merluccius cadenati</name>
    <dbReference type="NCBI Taxonomy" id="89951"/>
    <lineage>
        <taxon>Eukaryota</taxon>
        <taxon>Metazoa</taxon>
        <taxon>Chordata</taxon>
        <taxon>Craniata</taxon>
        <taxon>Vertebrata</taxon>
        <taxon>Euteleostomi</taxon>
        <taxon>Actinopterygii</taxon>
        <taxon>Neopterygii</taxon>
        <taxon>Teleostei</taxon>
        <taxon>Neoteleostei</taxon>
        <taxon>Acanthomorphata</taxon>
        <taxon>Zeiogadaria</taxon>
        <taxon>Gadariae</taxon>
        <taxon>Gadiformes</taxon>
        <taxon>Gadoidei</taxon>
        <taxon>Merlucciidae</taxon>
        <taxon>Merluccius</taxon>
    </lineage>
</organism>
<dbReference type="SUPFAM" id="SSF49265">
    <property type="entry name" value="Fibronectin type III"/>
    <property type="match status" value="1"/>
</dbReference>
<dbReference type="Proteomes" id="UP001174136">
    <property type="component" value="Unassembled WGS sequence"/>
</dbReference>
<dbReference type="CDD" id="cd00063">
    <property type="entry name" value="FN3"/>
    <property type="match status" value="1"/>
</dbReference>
<comment type="caution">
    <text evidence="2">The sequence shown here is derived from an EMBL/GenBank/DDBJ whole genome shotgun (WGS) entry which is preliminary data.</text>
</comment>
<dbReference type="AlphaFoldDB" id="A0AA47N9F2"/>
<dbReference type="Gene3D" id="2.60.40.10">
    <property type="entry name" value="Immunoglobulins"/>
    <property type="match status" value="1"/>
</dbReference>
<accession>A0AA47N9F2</accession>
<evidence type="ECO:0000259" key="1">
    <source>
        <dbReference type="SMART" id="SM00060"/>
    </source>
</evidence>
<sequence length="127" mass="14333">MATLPYYSNCIFFFPTSVQDSLPLLPLALLNISFHVSDTFANISWIARNEPRDSQLYVAYMNNREGTWRISEPVNTSQSSHVIDGLEPGAAYTVRLIAKHLLDNASVFEDVIQTQVKGEEQSQRRGI</sequence>
<evidence type="ECO:0000313" key="3">
    <source>
        <dbReference type="Proteomes" id="UP001174136"/>
    </source>
</evidence>
<feature type="domain" description="Fibronectin type-III" evidence="1">
    <location>
        <begin position="26"/>
        <end position="106"/>
    </location>
</feature>
<dbReference type="EMBL" id="JAOPHQ010000328">
    <property type="protein sequence ID" value="KAK0154868.1"/>
    <property type="molecule type" value="Genomic_DNA"/>
</dbReference>
<proteinExistence type="predicted"/>